<protein>
    <submittedName>
        <fullName evidence="5">Uncharacterized protein</fullName>
    </submittedName>
</protein>
<dbReference type="SUPFAM" id="SSF140860">
    <property type="entry name" value="Pseudo ankyrin repeat-like"/>
    <property type="match status" value="1"/>
</dbReference>
<dbReference type="InterPro" id="IPR036770">
    <property type="entry name" value="Ankyrin_rpt-contain_sf"/>
</dbReference>
<dbReference type="PANTHER" id="PTHR24123">
    <property type="entry name" value="ANKYRIN REPEAT-CONTAINING"/>
    <property type="match status" value="1"/>
</dbReference>
<dbReference type="EMBL" id="DF977577">
    <property type="protein sequence ID" value="GAP93464.1"/>
    <property type="molecule type" value="Genomic_DNA"/>
</dbReference>
<dbReference type="PROSITE" id="PS50297">
    <property type="entry name" value="ANK_REP_REGION"/>
    <property type="match status" value="4"/>
</dbReference>
<accession>A0A1W2TXK9</accession>
<keyword evidence="6" id="KW-1185">Reference proteome</keyword>
<evidence type="ECO:0000313" key="6">
    <source>
        <dbReference type="Proteomes" id="UP000054516"/>
    </source>
</evidence>
<evidence type="ECO:0000313" key="5">
    <source>
        <dbReference type="EMBL" id="GAP93464.1"/>
    </source>
</evidence>
<dbReference type="STRING" id="77044.A0A1W2TXK9"/>
<keyword evidence="1" id="KW-0677">Repeat</keyword>
<keyword evidence="2 3" id="KW-0040">ANK repeat</keyword>
<reference evidence="5" key="1">
    <citation type="submission" date="2016-03" db="EMBL/GenBank/DDBJ databases">
        <title>Draft genome sequence of Rosellinia necatrix.</title>
        <authorList>
            <person name="Kanematsu S."/>
        </authorList>
    </citation>
    <scope>NUCLEOTIDE SEQUENCE [LARGE SCALE GENOMIC DNA]</scope>
    <source>
        <strain evidence="5">W97</strain>
    </source>
</reference>
<dbReference type="SMART" id="SM00248">
    <property type="entry name" value="ANK"/>
    <property type="match status" value="17"/>
</dbReference>
<proteinExistence type="predicted"/>
<evidence type="ECO:0000256" key="1">
    <source>
        <dbReference type="ARBA" id="ARBA00022737"/>
    </source>
</evidence>
<dbReference type="SUPFAM" id="SSF48403">
    <property type="entry name" value="Ankyrin repeat"/>
    <property type="match status" value="2"/>
</dbReference>
<feature type="repeat" description="ANK" evidence="3">
    <location>
        <begin position="1098"/>
        <end position="1122"/>
    </location>
</feature>
<name>A0A1W2TXK9_ROSNE</name>
<evidence type="ECO:0000256" key="2">
    <source>
        <dbReference type="ARBA" id="ARBA00023043"/>
    </source>
</evidence>
<feature type="repeat" description="ANK" evidence="3">
    <location>
        <begin position="965"/>
        <end position="990"/>
    </location>
</feature>
<organism evidence="5">
    <name type="scientific">Rosellinia necatrix</name>
    <name type="common">White root-rot fungus</name>
    <dbReference type="NCBI Taxonomy" id="77044"/>
    <lineage>
        <taxon>Eukaryota</taxon>
        <taxon>Fungi</taxon>
        <taxon>Dikarya</taxon>
        <taxon>Ascomycota</taxon>
        <taxon>Pezizomycotina</taxon>
        <taxon>Sordariomycetes</taxon>
        <taxon>Xylariomycetidae</taxon>
        <taxon>Xylariales</taxon>
        <taxon>Xylariaceae</taxon>
        <taxon>Rosellinia</taxon>
    </lineage>
</organism>
<evidence type="ECO:0000256" key="3">
    <source>
        <dbReference type="PROSITE-ProRule" id="PRU00023"/>
    </source>
</evidence>
<dbReference type="Gene3D" id="1.25.40.20">
    <property type="entry name" value="Ankyrin repeat-containing domain"/>
    <property type="match status" value="4"/>
</dbReference>
<feature type="repeat" description="ANK" evidence="3">
    <location>
        <begin position="1395"/>
        <end position="1427"/>
    </location>
</feature>
<feature type="repeat" description="ANK" evidence="3">
    <location>
        <begin position="835"/>
        <end position="867"/>
    </location>
</feature>
<dbReference type="Pfam" id="PF12796">
    <property type="entry name" value="Ank_2"/>
    <property type="match status" value="4"/>
</dbReference>
<feature type="region of interest" description="Disordered" evidence="4">
    <location>
        <begin position="1"/>
        <end position="38"/>
    </location>
</feature>
<dbReference type="PANTHER" id="PTHR24123:SF141">
    <property type="entry name" value="ANKYRIN 2, ISOFORM U"/>
    <property type="match status" value="1"/>
</dbReference>
<dbReference type="InterPro" id="IPR002110">
    <property type="entry name" value="Ankyrin_rpt"/>
</dbReference>
<evidence type="ECO:0000256" key="4">
    <source>
        <dbReference type="SAM" id="MobiDB-lite"/>
    </source>
</evidence>
<dbReference type="Proteomes" id="UP000054516">
    <property type="component" value="Unassembled WGS sequence"/>
</dbReference>
<dbReference type="InterPro" id="IPR051165">
    <property type="entry name" value="Multifunctional_ANK_Repeat"/>
</dbReference>
<sequence length="1488" mass="165922">MEGPRTPDSYTEGGWSSPAEDDSSSSDSDRSVDSTSAASEQLISTCEDLAEPVTEPTTAAFKEADLLELLRRRLEHGGLLPHNWAFNINNSDNAIAPDNLPYPRLFQCLGKSVAQTDLLESWITSADTNLFCLQIPNGLHNPFLVTSIVNALAMLQPYLQVTAAIIGNDCSMLQQAPLEQLLMSLCFGLLSNGGLGSSWDYSEILGDLRDAFASLNNDWRESMLWTLLQYLLTNGENKHQVLALSFPIDSPNAQTFRPIIEQLLHLAKSTERNIQIIILHSCDNNLTFDTPYRTTINMMDGGTQESLRTDISSWFDGAIRARPSLRTLREQILLPLLRQLDQPLVAFSALYALQNRPWISEYQLMAGHTLLGSMDLLLQRIPECDRPLAADVLGILCYCSRPLRTTELAEALFTAQYLSSITESKERLIINIEFDLRQMLPGLVYIESDLVWSLFSHLTCSSAQDQRSPEKTPAWLDLGPNAEMRLASICLRYISSWSQLNTVEGVPNVSKNNVDKQGYFLNYATFFWFHHYSRAHQRGASGKEIVQLLQDKPGLIQLWFDLQCAFEPLRIRVTDQVKVAGTSWFSPIHMAREFDIEIHDAIAVVNMASQTLTAMENDLPSAMALSRWHFRCQMAETNALAWIEENKIQLNPKSLTQAFAIIPKTAFDLLLASQDGIKQNASLVLSTAIRQGDSLIVEECLRHMNPDIQSITAISSPLEGRWVSVLQAVLGHELKHLNDEQMIRTTGGLLCKAVKYNQLELVGLLLNYDLNLAQLESEDILSVAAETGNLDVVQQISSRKAAINAALHTASNYNFLNISRFLLANGASVTRKGNRRATPVHVAAKAGHFDMVQLLITANGERLTDNQSGLSEDKKQHLHSPKELVGNLNTGDDVLEIEDGDGYLPIEVAIISQHEAIVELLLENTRMSTILSREFLHIATRYKNIKLVRRLLKMPGFNPSRQDKKGRTALEIACVMGSVAIAQELLERGAMPWPAKNGPFYALMNLSHTKDKPAALSIAHLLTSGNHKPDKCVLNSLLLDAAGNTDIMIILLDAGADINYATKSLNRTCLHKCARYNYENTTRVLLMRGAARNLIDSHGDSPLADATSKRHLNIMRLLLEAGERYPLNGTGCPLVRLTQGGEIASLEVILKHQEEFRGAQVLSECFHVALRNNDFKIVLLLLDYDANPYSESTRRRYGNAINECAYYGNIKMARALLSHPSKVGDNTVNSETGQYYTPLIAAVSWQHSQQRVSANKERLNRRLTKQRKMIDYLIREGGNPKAVGGRYGSMLNAAAAGGKPELVAYILDKIGFKIDEIDHEGRNAAHMASSSLNVSDRVDVLRLLSERIGGPQLMLTPDDHGRLPLHFACGGQRLDVFIYLLREHNQGKINFPDKDGWTPLHWACREWDVLFVRLLVEAGAKTDCVDNNGWTPWDVAVFHDNTGFAFELGRQSFEPDKNGVVKKEAVRSAARCDSCQVSKKFPQFEVMI</sequence>
<dbReference type="OrthoDB" id="4775026at2759"/>
<dbReference type="PROSITE" id="PS50088">
    <property type="entry name" value="ANK_REPEAT"/>
    <property type="match status" value="4"/>
</dbReference>
<gene>
    <name evidence="5" type="ORF">SAMD00023353_13200050</name>
</gene>